<evidence type="ECO:0000256" key="5">
    <source>
        <dbReference type="ARBA" id="ARBA00022741"/>
    </source>
</evidence>
<evidence type="ECO:0000256" key="2">
    <source>
        <dbReference type="ARBA" id="ARBA00012438"/>
    </source>
</evidence>
<evidence type="ECO:0000256" key="3">
    <source>
        <dbReference type="ARBA" id="ARBA00022553"/>
    </source>
</evidence>
<dbReference type="GO" id="GO:0016020">
    <property type="term" value="C:membrane"/>
    <property type="evidence" value="ECO:0007669"/>
    <property type="project" value="InterPro"/>
</dbReference>
<dbReference type="InterPro" id="IPR050482">
    <property type="entry name" value="Sensor_HK_TwoCompSys"/>
</dbReference>
<feature type="transmembrane region" description="Helical" evidence="11">
    <location>
        <begin position="40"/>
        <end position="64"/>
    </location>
</feature>
<feature type="transmembrane region" description="Helical" evidence="11">
    <location>
        <begin position="158"/>
        <end position="176"/>
    </location>
</feature>
<feature type="transmembrane region" description="Helical" evidence="11">
    <location>
        <begin position="135"/>
        <end position="152"/>
    </location>
</feature>
<dbReference type="OrthoDB" id="227596at2"/>
<evidence type="ECO:0000256" key="8">
    <source>
        <dbReference type="ARBA" id="ARBA00023012"/>
    </source>
</evidence>
<feature type="transmembrane region" description="Helical" evidence="11">
    <location>
        <begin position="71"/>
        <end position="93"/>
    </location>
</feature>
<evidence type="ECO:0000313" key="13">
    <source>
        <dbReference type="EMBL" id="ADH68194.1"/>
    </source>
</evidence>
<keyword evidence="3" id="KW-0597">Phosphoprotein</keyword>
<gene>
    <name evidence="13" type="ordered locus">Ndas_2781</name>
</gene>
<dbReference type="SUPFAM" id="SSF55874">
    <property type="entry name" value="ATPase domain of HSP90 chaperone/DNA topoisomerase II/histidine kinase"/>
    <property type="match status" value="1"/>
</dbReference>
<evidence type="ECO:0000256" key="10">
    <source>
        <dbReference type="SAM" id="MobiDB-lite"/>
    </source>
</evidence>
<protein>
    <recommendedName>
        <fullName evidence="2">histidine kinase</fullName>
        <ecNumber evidence="2">2.7.13.3</ecNumber>
    </recommendedName>
</protein>
<keyword evidence="14" id="KW-1185">Reference proteome</keyword>
<evidence type="ECO:0000256" key="7">
    <source>
        <dbReference type="ARBA" id="ARBA00022840"/>
    </source>
</evidence>
<dbReference type="Pfam" id="PF07730">
    <property type="entry name" value="HisKA_3"/>
    <property type="match status" value="1"/>
</dbReference>
<keyword evidence="7" id="KW-0067">ATP-binding</keyword>
<accession>D7AZS3</accession>
<evidence type="ECO:0000256" key="1">
    <source>
        <dbReference type="ARBA" id="ARBA00000085"/>
    </source>
</evidence>
<keyword evidence="9" id="KW-0175">Coiled coil</keyword>
<feature type="transmembrane region" description="Helical" evidence="11">
    <location>
        <begin position="99"/>
        <end position="123"/>
    </location>
</feature>
<reference evidence="13 14" key="1">
    <citation type="journal article" date="2010" name="Stand. Genomic Sci.">
        <title>Complete genome sequence of Nocardiopsis dassonvillei type strain (IMRU 509).</title>
        <authorList>
            <person name="Sun H."/>
            <person name="Lapidus A."/>
            <person name="Nolan M."/>
            <person name="Lucas S."/>
            <person name="Del Rio T.G."/>
            <person name="Tice H."/>
            <person name="Cheng J.F."/>
            <person name="Tapia R."/>
            <person name="Han C."/>
            <person name="Goodwin L."/>
            <person name="Pitluck S."/>
            <person name="Pagani I."/>
            <person name="Ivanova N."/>
            <person name="Mavromatis K."/>
            <person name="Mikhailova N."/>
            <person name="Pati A."/>
            <person name="Chen A."/>
            <person name="Palaniappan K."/>
            <person name="Land M."/>
            <person name="Hauser L."/>
            <person name="Chang Y.J."/>
            <person name="Jeffries C.D."/>
            <person name="Djao O.D."/>
            <person name="Rohde M."/>
            <person name="Sikorski J."/>
            <person name="Goker M."/>
            <person name="Woyke T."/>
            <person name="Bristow J."/>
            <person name="Eisen J.A."/>
            <person name="Markowitz V."/>
            <person name="Hugenholtz P."/>
            <person name="Kyrpides N.C."/>
            <person name="Klenk H.P."/>
        </authorList>
    </citation>
    <scope>NUCLEOTIDE SEQUENCE [LARGE SCALE GENOMIC DNA]</scope>
    <source>
        <strain evidence="14">ATCC 23218 / DSM 43111 / CIP 107115 / JCM 7437 / KCTC 9190 / NBRC 14626 / NCTC 10488 / NRRL B-5397 / IMRU 509</strain>
    </source>
</reference>
<evidence type="ECO:0000259" key="12">
    <source>
        <dbReference type="Pfam" id="PF07730"/>
    </source>
</evidence>
<dbReference type="HOGENOM" id="CLU_000445_20_1_11"/>
<evidence type="ECO:0000256" key="4">
    <source>
        <dbReference type="ARBA" id="ARBA00022679"/>
    </source>
</evidence>
<dbReference type="GO" id="GO:0046983">
    <property type="term" value="F:protein dimerization activity"/>
    <property type="evidence" value="ECO:0007669"/>
    <property type="project" value="InterPro"/>
</dbReference>
<dbReference type="PANTHER" id="PTHR24421:SF10">
    <property type="entry name" value="NITRATE_NITRITE SENSOR PROTEIN NARQ"/>
    <property type="match status" value="1"/>
</dbReference>
<dbReference type="AlphaFoldDB" id="D7AZS3"/>
<evidence type="ECO:0000256" key="6">
    <source>
        <dbReference type="ARBA" id="ARBA00022777"/>
    </source>
</evidence>
<dbReference type="EC" id="2.7.13.3" evidence="2"/>
<proteinExistence type="predicted"/>
<feature type="region of interest" description="Disordered" evidence="10">
    <location>
        <begin position="404"/>
        <end position="424"/>
    </location>
</feature>
<keyword evidence="11" id="KW-0812">Transmembrane</keyword>
<dbReference type="KEGG" id="nda:Ndas_2781"/>
<dbReference type="EMBL" id="CP002040">
    <property type="protein sequence ID" value="ADH68194.1"/>
    <property type="molecule type" value="Genomic_DNA"/>
</dbReference>
<dbReference type="InterPro" id="IPR011712">
    <property type="entry name" value="Sig_transdc_His_kin_sub3_dim/P"/>
</dbReference>
<keyword evidence="6 13" id="KW-0418">Kinase</keyword>
<organism evidence="13 14">
    <name type="scientific">Nocardiopsis dassonvillei (strain ATCC 23218 / DSM 43111 / CIP 107115 / JCM 7437 / KCTC 9190 / NBRC 14626 / NCTC 10488 / NRRL B-5397 / IMRU 509)</name>
    <name type="common">Actinomadura dassonvillei</name>
    <dbReference type="NCBI Taxonomy" id="446468"/>
    <lineage>
        <taxon>Bacteria</taxon>
        <taxon>Bacillati</taxon>
        <taxon>Actinomycetota</taxon>
        <taxon>Actinomycetes</taxon>
        <taxon>Streptosporangiales</taxon>
        <taxon>Nocardiopsidaceae</taxon>
        <taxon>Nocardiopsis</taxon>
    </lineage>
</organism>
<feature type="domain" description="Signal transduction histidine kinase subgroup 3 dimerisation and phosphoacceptor" evidence="12">
    <location>
        <begin position="207"/>
        <end position="270"/>
    </location>
</feature>
<dbReference type="CDD" id="cd16917">
    <property type="entry name" value="HATPase_UhpB-NarQ-NarX-like"/>
    <property type="match status" value="1"/>
</dbReference>
<feature type="coiled-coil region" evidence="9">
    <location>
        <begin position="175"/>
        <end position="202"/>
    </location>
</feature>
<keyword evidence="11" id="KW-0472">Membrane</keyword>
<sequence>MSDRGRDAGALWNKNREWWWARRLTIADWLYAVLPLPFSWVLQLVGSTQLGLFGGLVPALLALLANVNIAFALAAGVVLYVIPVVFAGATVLLRRSFPQWMLVTALVLLLCFANFVPAVIALYSYSVYQGNRRLLVGWFALYSLAMVVAYEANPLGQVFLIGMLLVVPMVFGLWVGTRRQLIDRLHERAERLEREQHMMAEQAITAERTRIAREMHDVVAHRVSLMVLHAGGLEVSAEDPRTVEAAGLIRTTGREALTELRGILGVLRDDTDAAPTAPQPVLSDLDRLVGEWRAAGMPIDREESGRVRPLPTGVQRTAYRIVQEGLTNAAKHAPGAAVTLRLHYADRQLEVEVANAPARGPASPMPRSGFGLTGLRERVVLSGGSLSAGACPDGGWRLRAIVRTDDPSGTEEEVSEGDPHAPGR</sequence>
<dbReference type="Gene3D" id="3.30.565.10">
    <property type="entry name" value="Histidine kinase-like ATPase, C-terminal domain"/>
    <property type="match status" value="1"/>
</dbReference>
<comment type="catalytic activity">
    <reaction evidence="1">
        <text>ATP + protein L-histidine = ADP + protein N-phospho-L-histidine.</text>
        <dbReference type="EC" id="2.7.13.3"/>
    </reaction>
</comment>
<evidence type="ECO:0000256" key="9">
    <source>
        <dbReference type="SAM" id="Coils"/>
    </source>
</evidence>
<dbReference type="InterPro" id="IPR036890">
    <property type="entry name" value="HATPase_C_sf"/>
</dbReference>
<evidence type="ECO:0000256" key="11">
    <source>
        <dbReference type="SAM" id="Phobius"/>
    </source>
</evidence>
<dbReference type="GO" id="GO:0005524">
    <property type="term" value="F:ATP binding"/>
    <property type="evidence" value="ECO:0007669"/>
    <property type="project" value="UniProtKB-KW"/>
</dbReference>
<keyword evidence="5" id="KW-0547">Nucleotide-binding</keyword>
<dbReference type="GO" id="GO:0000155">
    <property type="term" value="F:phosphorelay sensor kinase activity"/>
    <property type="evidence" value="ECO:0007669"/>
    <property type="project" value="InterPro"/>
</dbReference>
<dbReference type="Proteomes" id="UP000002219">
    <property type="component" value="Chromosome 1"/>
</dbReference>
<dbReference type="eggNOG" id="COG4585">
    <property type="taxonomic scope" value="Bacteria"/>
</dbReference>
<dbReference type="Gene3D" id="1.20.5.1930">
    <property type="match status" value="1"/>
</dbReference>
<evidence type="ECO:0000313" key="14">
    <source>
        <dbReference type="Proteomes" id="UP000002219"/>
    </source>
</evidence>
<name>D7AZS3_NOCDD</name>
<keyword evidence="11" id="KW-1133">Transmembrane helix</keyword>
<keyword evidence="8" id="KW-0902">Two-component regulatory system</keyword>
<keyword evidence="4" id="KW-0808">Transferase</keyword>
<dbReference type="STRING" id="446468.Ndas_2781"/>
<dbReference type="PANTHER" id="PTHR24421">
    <property type="entry name" value="NITRATE/NITRITE SENSOR PROTEIN NARX-RELATED"/>
    <property type="match status" value="1"/>
</dbReference>